<protein>
    <recommendedName>
        <fullName evidence="7">PHD-type domain-containing protein</fullName>
    </recommendedName>
</protein>
<feature type="domain" description="PHD-type" evidence="7">
    <location>
        <begin position="331"/>
        <end position="378"/>
    </location>
</feature>
<feature type="compositionally biased region" description="Basic and acidic residues" evidence="6">
    <location>
        <begin position="178"/>
        <end position="188"/>
    </location>
</feature>
<keyword evidence="2 4" id="KW-0863">Zinc-finger</keyword>
<gene>
    <name evidence="8" type="ORF">MONBRDRAFT_11417</name>
</gene>
<evidence type="ECO:0000313" key="8">
    <source>
        <dbReference type="EMBL" id="EDQ85789.1"/>
    </source>
</evidence>
<dbReference type="InParanoid" id="A9V9F9"/>
<feature type="compositionally biased region" description="Low complexity" evidence="6">
    <location>
        <begin position="80"/>
        <end position="89"/>
    </location>
</feature>
<evidence type="ECO:0000256" key="2">
    <source>
        <dbReference type="ARBA" id="ARBA00022771"/>
    </source>
</evidence>
<dbReference type="SMART" id="SM00249">
    <property type="entry name" value="PHD"/>
    <property type="match status" value="1"/>
</dbReference>
<dbReference type="InterPro" id="IPR011011">
    <property type="entry name" value="Znf_FYVE_PHD"/>
</dbReference>
<dbReference type="EMBL" id="CH991570">
    <property type="protein sequence ID" value="EDQ85789.1"/>
    <property type="molecule type" value="Genomic_DNA"/>
</dbReference>
<evidence type="ECO:0000256" key="3">
    <source>
        <dbReference type="ARBA" id="ARBA00022833"/>
    </source>
</evidence>
<sequence>MTTTTPTALTPRIEQLFNEDLPSPSAFLLGKTPTHSKFSSPTGGMMTVAELDTLLGSELSSATPLEAPEPDISLLAPAPTSRRSTRTSTLGTNISQAIRSAAGAAAANTTSSSGKSNTSPSTRQLRKRRVDPQAYQDHDSSDDDAAAEPTPKRNHALHSQPSHDDDDDGSSHRSASRTMHDSDDDLGHDLLMSPEEEAELRQLLAKRQAELDECTKHMKGMTPAQKKRLRNKHASCVSRLKKKLYICNLVRELDRAKETAAAFQDDMDALRARVTELEAENQHLRSAAGSADSAASYVQTETAADASDAVMGSNISEPALSPSRRPEAASGVVCLCHGEPTKEMLCCNVCSDWFHYECLGLSKKEHHHAFTCPPCVQRMDFLRT</sequence>
<dbReference type="Proteomes" id="UP000001357">
    <property type="component" value="Unassembled WGS sequence"/>
</dbReference>
<dbReference type="PROSITE" id="PS01359">
    <property type="entry name" value="ZF_PHD_1"/>
    <property type="match status" value="1"/>
</dbReference>
<evidence type="ECO:0000256" key="6">
    <source>
        <dbReference type="SAM" id="MobiDB-lite"/>
    </source>
</evidence>
<feature type="compositionally biased region" description="Low complexity" evidence="6">
    <location>
        <begin position="100"/>
        <end position="122"/>
    </location>
</feature>
<feature type="region of interest" description="Disordered" evidence="6">
    <location>
        <begin position="59"/>
        <end position="189"/>
    </location>
</feature>
<keyword evidence="1" id="KW-0479">Metal-binding</keyword>
<accession>A9V9F9</accession>
<dbReference type="InterPro" id="IPR019787">
    <property type="entry name" value="Znf_PHD-finger"/>
</dbReference>
<keyword evidence="5" id="KW-0175">Coiled coil</keyword>
<evidence type="ECO:0000259" key="7">
    <source>
        <dbReference type="PROSITE" id="PS50016"/>
    </source>
</evidence>
<keyword evidence="3" id="KW-0862">Zinc</keyword>
<dbReference type="RefSeq" id="XP_001749268.1">
    <property type="nucleotide sequence ID" value="XM_001749216.1"/>
</dbReference>
<evidence type="ECO:0000256" key="1">
    <source>
        <dbReference type="ARBA" id="ARBA00022723"/>
    </source>
</evidence>
<evidence type="ECO:0000256" key="4">
    <source>
        <dbReference type="PROSITE-ProRule" id="PRU00146"/>
    </source>
</evidence>
<reference evidence="8 9" key="1">
    <citation type="journal article" date="2008" name="Nature">
        <title>The genome of the choanoflagellate Monosiga brevicollis and the origin of metazoans.</title>
        <authorList>
            <consortium name="JGI Sequencing"/>
            <person name="King N."/>
            <person name="Westbrook M.J."/>
            <person name="Young S.L."/>
            <person name="Kuo A."/>
            <person name="Abedin M."/>
            <person name="Chapman J."/>
            <person name="Fairclough S."/>
            <person name="Hellsten U."/>
            <person name="Isogai Y."/>
            <person name="Letunic I."/>
            <person name="Marr M."/>
            <person name="Pincus D."/>
            <person name="Putnam N."/>
            <person name="Rokas A."/>
            <person name="Wright K.J."/>
            <person name="Zuzow R."/>
            <person name="Dirks W."/>
            <person name="Good M."/>
            <person name="Goodstein D."/>
            <person name="Lemons D."/>
            <person name="Li W."/>
            <person name="Lyons J.B."/>
            <person name="Morris A."/>
            <person name="Nichols S."/>
            <person name="Richter D.J."/>
            <person name="Salamov A."/>
            <person name="Bork P."/>
            <person name="Lim W.A."/>
            <person name="Manning G."/>
            <person name="Miller W.T."/>
            <person name="McGinnis W."/>
            <person name="Shapiro H."/>
            <person name="Tjian R."/>
            <person name="Grigoriev I.V."/>
            <person name="Rokhsar D."/>
        </authorList>
    </citation>
    <scope>NUCLEOTIDE SEQUENCE [LARGE SCALE GENOMIC DNA]</scope>
    <source>
        <strain evidence="9">MX1 / ATCC 50154</strain>
    </source>
</reference>
<proteinExistence type="predicted"/>
<evidence type="ECO:0000313" key="9">
    <source>
        <dbReference type="Proteomes" id="UP000001357"/>
    </source>
</evidence>
<dbReference type="PROSITE" id="PS50016">
    <property type="entry name" value="ZF_PHD_2"/>
    <property type="match status" value="1"/>
</dbReference>
<dbReference type="InterPro" id="IPR001965">
    <property type="entry name" value="Znf_PHD"/>
</dbReference>
<organism evidence="8 9">
    <name type="scientific">Monosiga brevicollis</name>
    <name type="common">Choanoflagellate</name>
    <dbReference type="NCBI Taxonomy" id="81824"/>
    <lineage>
        <taxon>Eukaryota</taxon>
        <taxon>Choanoflagellata</taxon>
        <taxon>Craspedida</taxon>
        <taxon>Salpingoecidae</taxon>
        <taxon>Monosiga</taxon>
    </lineage>
</organism>
<dbReference type="InterPro" id="IPR013083">
    <property type="entry name" value="Znf_RING/FYVE/PHD"/>
</dbReference>
<dbReference type="Pfam" id="PF00628">
    <property type="entry name" value="PHD"/>
    <property type="match status" value="1"/>
</dbReference>
<name>A9V9F9_MONBE</name>
<dbReference type="SUPFAM" id="SSF57903">
    <property type="entry name" value="FYVE/PHD zinc finger"/>
    <property type="match status" value="1"/>
</dbReference>
<dbReference type="GO" id="GO:0008270">
    <property type="term" value="F:zinc ion binding"/>
    <property type="evidence" value="ECO:0007669"/>
    <property type="project" value="UniProtKB-KW"/>
</dbReference>
<feature type="coiled-coil region" evidence="5">
    <location>
        <begin position="253"/>
        <end position="287"/>
    </location>
</feature>
<dbReference type="KEGG" id="mbr:MONBRDRAFT_11417"/>
<keyword evidence="9" id="KW-1185">Reference proteome</keyword>
<evidence type="ECO:0000256" key="5">
    <source>
        <dbReference type="SAM" id="Coils"/>
    </source>
</evidence>
<dbReference type="CDD" id="cd14686">
    <property type="entry name" value="bZIP"/>
    <property type="match status" value="1"/>
</dbReference>
<dbReference type="AlphaFoldDB" id="A9V9F9"/>
<dbReference type="InterPro" id="IPR019786">
    <property type="entry name" value="Zinc_finger_PHD-type_CS"/>
</dbReference>
<dbReference type="Gene3D" id="3.30.40.10">
    <property type="entry name" value="Zinc/RING finger domain, C3HC4 (zinc finger)"/>
    <property type="match status" value="1"/>
</dbReference>
<dbReference type="GeneID" id="5894631"/>